<dbReference type="AlphaFoldDB" id="A0A7K6WEV5"/>
<comment type="similarity">
    <text evidence="2">Belongs to the granulin family.</text>
</comment>
<feature type="non-terminal residue" evidence="7">
    <location>
        <position position="139"/>
    </location>
</feature>
<keyword evidence="8" id="KW-1185">Reference proteome</keyword>
<feature type="non-terminal residue" evidence="7">
    <location>
        <position position="1"/>
    </location>
</feature>
<dbReference type="GO" id="GO:0005576">
    <property type="term" value="C:extracellular region"/>
    <property type="evidence" value="ECO:0007669"/>
    <property type="project" value="UniProtKB-SubCell"/>
</dbReference>
<dbReference type="PROSITE" id="PS00799">
    <property type="entry name" value="GRANULINS"/>
    <property type="match status" value="2"/>
</dbReference>
<keyword evidence="3" id="KW-0964">Secreted</keyword>
<sequence length="139" mass="14433">PAPQAVCCRDHQHCCPRGYTCNVATQSCDKLLAPTPLLPAPAPRRRAPTPPPALLRATDTKPGAAVPCDAAHSCRGGQRCCRSRGGSWGGITPSRSSPPTSSPVSLQGSCCSDGRHCCPGGSRCTGGGWGCSPWRWDLP</sequence>
<accession>A0A7K6WEV5</accession>
<comment type="caution">
    <text evidence="7">The sequence shown here is derived from an EMBL/GenBank/DDBJ whole genome shotgun (WGS) entry which is preliminary data.</text>
</comment>
<evidence type="ECO:0000256" key="3">
    <source>
        <dbReference type="ARBA" id="ARBA00022525"/>
    </source>
</evidence>
<evidence type="ECO:0000256" key="2">
    <source>
        <dbReference type="ARBA" id="ARBA00010093"/>
    </source>
</evidence>
<dbReference type="Proteomes" id="UP000516988">
    <property type="component" value="Unassembled WGS sequence"/>
</dbReference>
<feature type="region of interest" description="Disordered" evidence="5">
    <location>
        <begin position="39"/>
        <end position="60"/>
    </location>
</feature>
<reference evidence="7 8" key="1">
    <citation type="submission" date="2019-09" db="EMBL/GenBank/DDBJ databases">
        <title>Bird 10,000 Genomes (B10K) Project - Family phase.</title>
        <authorList>
            <person name="Zhang G."/>
        </authorList>
    </citation>
    <scope>NUCLEOTIDE SEQUENCE [LARGE SCALE GENOMIC DNA]</scope>
    <source>
        <strain evidence="7">OUT-0004</strain>
    </source>
</reference>
<dbReference type="InterPro" id="IPR037277">
    <property type="entry name" value="Granulin_sf"/>
</dbReference>
<feature type="domain" description="Granulins" evidence="6">
    <location>
        <begin position="111"/>
        <end position="124"/>
    </location>
</feature>
<evidence type="ECO:0000259" key="6">
    <source>
        <dbReference type="PROSITE" id="PS00799"/>
    </source>
</evidence>
<protein>
    <submittedName>
        <fullName evidence="7">GRN protein</fullName>
    </submittedName>
</protein>
<dbReference type="Gene3D" id="2.10.25.160">
    <property type="entry name" value="Granulin"/>
    <property type="match status" value="2"/>
</dbReference>
<feature type="domain" description="Granulins" evidence="6">
    <location>
        <begin position="8"/>
        <end position="21"/>
    </location>
</feature>
<evidence type="ECO:0000313" key="7">
    <source>
        <dbReference type="EMBL" id="NWX45146.1"/>
    </source>
</evidence>
<dbReference type="OrthoDB" id="5854875at2759"/>
<dbReference type="Pfam" id="PF00396">
    <property type="entry name" value="Granulin"/>
    <property type="match status" value="2"/>
</dbReference>
<comment type="subcellular location">
    <subcellularLocation>
        <location evidence="1">Secreted</location>
    </subcellularLocation>
</comment>
<gene>
    <name evidence="7" type="primary">Grn_1</name>
    <name evidence="7" type="ORF">STECAR_R15407</name>
</gene>
<evidence type="ECO:0000256" key="4">
    <source>
        <dbReference type="ARBA" id="ARBA00023157"/>
    </source>
</evidence>
<evidence type="ECO:0000313" key="8">
    <source>
        <dbReference type="Proteomes" id="UP000516988"/>
    </source>
</evidence>
<dbReference type="InterPro" id="IPR039036">
    <property type="entry name" value="Granulin_fam"/>
</dbReference>
<keyword evidence="4" id="KW-1015">Disulfide bond</keyword>
<dbReference type="InterPro" id="IPR000118">
    <property type="entry name" value="Granulin"/>
</dbReference>
<organism evidence="7 8">
    <name type="scientific">Steatornis caripensis</name>
    <name type="common">Oilbird</name>
    <dbReference type="NCBI Taxonomy" id="48435"/>
    <lineage>
        <taxon>Eukaryota</taxon>
        <taxon>Metazoa</taxon>
        <taxon>Chordata</taxon>
        <taxon>Craniata</taxon>
        <taxon>Vertebrata</taxon>
        <taxon>Euteleostomi</taxon>
        <taxon>Archelosauria</taxon>
        <taxon>Archosauria</taxon>
        <taxon>Dinosauria</taxon>
        <taxon>Saurischia</taxon>
        <taxon>Theropoda</taxon>
        <taxon>Coelurosauria</taxon>
        <taxon>Aves</taxon>
        <taxon>Neognathae</taxon>
        <taxon>Neoaves</taxon>
        <taxon>Strisores</taxon>
        <taxon>Caprimulgiformes</taxon>
        <taxon>Steatornithidae</taxon>
        <taxon>Steatornis</taxon>
    </lineage>
</organism>
<dbReference type="EMBL" id="VZSC01008777">
    <property type="protein sequence ID" value="NWX45146.1"/>
    <property type="molecule type" value="Genomic_DNA"/>
</dbReference>
<proteinExistence type="inferred from homology"/>
<dbReference type="PANTHER" id="PTHR12274">
    <property type="entry name" value="GRANULIN"/>
    <property type="match status" value="1"/>
</dbReference>
<name>A0A7K6WEV5_STECA</name>
<dbReference type="PANTHER" id="PTHR12274:SF3">
    <property type="entry name" value="PROGRANULIN"/>
    <property type="match status" value="1"/>
</dbReference>
<feature type="compositionally biased region" description="Pro residues" evidence="5">
    <location>
        <begin position="39"/>
        <end position="53"/>
    </location>
</feature>
<evidence type="ECO:0000256" key="1">
    <source>
        <dbReference type="ARBA" id="ARBA00004613"/>
    </source>
</evidence>
<evidence type="ECO:0000256" key="5">
    <source>
        <dbReference type="SAM" id="MobiDB-lite"/>
    </source>
</evidence>